<reference evidence="4 5" key="1">
    <citation type="submission" date="2014-11" db="EMBL/GenBank/DDBJ databases">
        <title>Tamlana sedimentorum sp. nov., isolated from shallow sand sediments of the Sea of Japan.</title>
        <authorList>
            <person name="Romanenko L.A."/>
        </authorList>
    </citation>
    <scope>NUCLEOTIDE SEQUENCE [LARGE SCALE GENOMIC DNA]</scope>
    <source>
        <strain evidence="4 5">JCM 19808</strain>
    </source>
</reference>
<evidence type="ECO:0000313" key="4">
    <source>
        <dbReference type="EMBL" id="KJD35895.1"/>
    </source>
</evidence>
<protein>
    <submittedName>
        <fullName evidence="4">Phosphinothricin acetyltransferase</fullName>
    </submittedName>
</protein>
<dbReference type="GO" id="GO:0016747">
    <property type="term" value="F:acyltransferase activity, transferring groups other than amino-acyl groups"/>
    <property type="evidence" value="ECO:0007669"/>
    <property type="project" value="InterPro"/>
</dbReference>
<evidence type="ECO:0000259" key="3">
    <source>
        <dbReference type="PROSITE" id="PS51186"/>
    </source>
</evidence>
<dbReference type="InterPro" id="IPR016181">
    <property type="entry name" value="Acyl_CoA_acyltransferase"/>
</dbReference>
<keyword evidence="2" id="KW-0012">Acyltransferase</keyword>
<dbReference type="PANTHER" id="PTHR43072:SF23">
    <property type="entry name" value="UPF0039 PROTEIN C11D3.02C"/>
    <property type="match status" value="1"/>
</dbReference>
<dbReference type="AlphaFoldDB" id="A0A0D7W9Q1"/>
<proteinExistence type="predicted"/>
<dbReference type="InterPro" id="IPR000182">
    <property type="entry name" value="GNAT_dom"/>
</dbReference>
<keyword evidence="1 4" id="KW-0808">Transferase</keyword>
<feature type="domain" description="N-acetyltransferase" evidence="3">
    <location>
        <begin position="1"/>
        <end position="152"/>
    </location>
</feature>
<dbReference type="SUPFAM" id="SSF55729">
    <property type="entry name" value="Acyl-CoA N-acyltransferases (Nat)"/>
    <property type="match status" value="1"/>
</dbReference>
<organism evidence="4 5">
    <name type="scientific">Neotamlana sedimentorum</name>
    <dbReference type="NCBI Taxonomy" id="1435349"/>
    <lineage>
        <taxon>Bacteria</taxon>
        <taxon>Pseudomonadati</taxon>
        <taxon>Bacteroidota</taxon>
        <taxon>Flavobacteriia</taxon>
        <taxon>Flavobacteriales</taxon>
        <taxon>Flavobacteriaceae</taxon>
        <taxon>Neotamlana</taxon>
    </lineage>
</organism>
<dbReference type="STRING" id="1435349.PW52_09235"/>
<dbReference type="PROSITE" id="PS51186">
    <property type="entry name" value="GNAT"/>
    <property type="match status" value="1"/>
</dbReference>
<dbReference type="PANTHER" id="PTHR43072">
    <property type="entry name" value="N-ACETYLTRANSFERASE"/>
    <property type="match status" value="1"/>
</dbReference>
<comment type="caution">
    <text evidence="4">The sequence shown here is derived from an EMBL/GenBank/DDBJ whole genome shotgun (WGS) entry which is preliminary data.</text>
</comment>
<dbReference type="OrthoDB" id="9799096at2"/>
<dbReference type="RefSeq" id="WP_044632625.1">
    <property type="nucleotide sequence ID" value="NZ_JTDW01000005.1"/>
</dbReference>
<dbReference type="Pfam" id="PF13420">
    <property type="entry name" value="Acetyltransf_4"/>
    <property type="match status" value="1"/>
</dbReference>
<evidence type="ECO:0000313" key="5">
    <source>
        <dbReference type="Proteomes" id="UP000032578"/>
    </source>
</evidence>
<dbReference type="EMBL" id="JTDW01000005">
    <property type="protein sequence ID" value="KJD35895.1"/>
    <property type="molecule type" value="Genomic_DNA"/>
</dbReference>
<evidence type="ECO:0000256" key="2">
    <source>
        <dbReference type="ARBA" id="ARBA00023315"/>
    </source>
</evidence>
<dbReference type="Proteomes" id="UP000032578">
    <property type="component" value="Unassembled WGS sequence"/>
</dbReference>
<dbReference type="PATRIC" id="fig|1435349.4.peg.2834"/>
<gene>
    <name evidence="4" type="ORF">PW52_09235</name>
</gene>
<accession>A0A0D7W9Q1</accession>
<evidence type="ECO:0000256" key="1">
    <source>
        <dbReference type="ARBA" id="ARBA00022679"/>
    </source>
</evidence>
<dbReference type="CDD" id="cd04301">
    <property type="entry name" value="NAT_SF"/>
    <property type="match status" value="1"/>
</dbReference>
<keyword evidence="5" id="KW-1185">Reference proteome</keyword>
<sequence>MIRPFKIEDIPQILDIYNYYVLNTTATFDLEVCQLEPFKEKLLGINANFPFFVFETDGEILGYAYASKFRERPAYNGTVETTVYVKQKVHGKQFGTTLYAKLITQLKKEKYHMVLGVLTIPNNASVKLHEKFGFKQVADLKEVGFKFGQWLNVGFWQLKLQ</sequence>
<dbReference type="Gene3D" id="3.40.630.30">
    <property type="match status" value="1"/>
</dbReference>
<name>A0A0D7W9Q1_9FLAO</name>